<dbReference type="PANTHER" id="PTHR10177">
    <property type="entry name" value="CYCLINS"/>
    <property type="match status" value="1"/>
</dbReference>
<evidence type="ECO:0000313" key="10">
    <source>
        <dbReference type="Proteomes" id="UP001497392"/>
    </source>
</evidence>
<dbReference type="SMART" id="SM00385">
    <property type="entry name" value="CYCLIN"/>
    <property type="match status" value="2"/>
</dbReference>
<dbReference type="InterPro" id="IPR039361">
    <property type="entry name" value="Cyclin"/>
</dbReference>
<comment type="caution">
    <text evidence="9">The sequence shown here is derived from an EMBL/GenBank/DDBJ whole genome shotgun (WGS) entry which is preliminary data.</text>
</comment>
<evidence type="ECO:0000256" key="6">
    <source>
        <dbReference type="SAM" id="MobiDB-lite"/>
    </source>
</evidence>
<feature type="region of interest" description="Disordered" evidence="6">
    <location>
        <begin position="45"/>
        <end position="75"/>
    </location>
</feature>
<gene>
    <name evidence="9" type="primary">g3142</name>
    <name evidence="9" type="ORF">VP750_LOCUS2683</name>
</gene>
<feature type="domain" description="Cyclin C-terminal" evidence="8">
    <location>
        <begin position="254"/>
        <end position="389"/>
    </location>
</feature>
<comment type="similarity">
    <text evidence="1">Belongs to the cyclin family. Cyclin AB subfamily.</text>
</comment>
<evidence type="ECO:0000313" key="9">
    <source>
        <dbReference type="EMBL" id="CAL5221024.1"/>
    </source>
</evidence>
<dbReference type="EMBL" id="CAXHTA020000004">
    <property type="protein sequence ID" value="CAL5221024.1"/>
    <property type="molecule type" value="Genomic_DNA"/>
</dbReference>
<proteinExistence type="inferred from homology"/>
<evidence type="ECO:0000259" key="8">
    <source>
        <dbReference type="SMART" id="SM01332"/>
    </source>
</evidence>
<keyword evidence="10" id="KW-1185">Reference proteome</keyword>
<dbReference type="InterPro" id="IPR046965">
    <property type="entry name" value="Cyclin_A/B-like"/>
</dbReference>
<dbReference type="Pfam" id="PF00134">
    <property type="entry name" value="Cyclin_N"/>
    <property type="match status" value="2"/>
</dbReference>
<sequence length="407" mass="45900">MQTSQALGAPKKGKSAFGDITNAAAAATHIVSFEEEVVARLSLEHEHSQQQRSDADERPNIPHETSSGRSMQMEVHRPAASPRWIDIDSADMENPMACTDYAESIMNHLYQAERRRPPLEGYMSIVQTDVNHRMRSILVDWLVEVSLVSLLKQLTRPLHVWTGITVLMDLELASDTLFLGVSCADRFLSIQKVSRSQLQLVGVTCMSLASKYEEIYPPTGEEYSCITDNTYSKRDILRMEETIWGALNFELSVPTPRTFLRSFIQASAADWPPLSIWRVQHEYLAAYITELALPEYSALQWLPSIIAAAAVLLARHICAINIPAMRSLQPWSPTLQHYSGYRPSELRECATALHAFHVKASQSTAKAKTIIHEKYAKNRYHSVAMHMKPPLELPPQLFEDPEACMEL</sequence>
<evidence type="ECO:0000256" key="2">
    <source>
        <dbReference type="ARBA" id="ARBA00022618"/>
    </source>
</evidence>
<dbReference type="InterPro" id="IPR013763">
    <property type="entry name" value="Cyclin-like_dom"/>
</dbReference>
<organism evidence="9 10">
    <name type="scientific">Coccomyxa viridis</name>
    <dbReference type="NCBI Taxonomy" id="1274662"/>
    <lineage>
        <taxon>Eukaryota</taxon>
        <taxon>Viridiplantae</taxon>
        <taxon>Chlorophyta</taxon>
        <taxon>core chlorophytes</taxon>
        <taxon>Trebouxiophyceae</taxon>
        <taxon>Trebouxiophyceae incertae sedis</taxon>
        <taxon>Coccomyxaceae</taxon>
        <taxon>Coccomyxa</taxon>
    </lineage>
</organism>
<dbReference type="PIRSF" id="PIRSF001771">
    <property type="entry name" value="Cyclin_A_B_D_E"/>
    <property type="match status" value="1"/>
</dbReference>
<accession>A0ABP1FPC8</accession>
<evidence type="ECO:0000256" key="1">
    <source>
        <dbReference type="ARBA" id="ARBA00006955"/>
    </source>
</evidence>
<feature type="compositionally biased region" description="Basic and acidic residues" evidence="6">
    <location>
        <begin position="45"/>
        <end position="61"/>
    </location>
</feature>
<evidence type="ECO:0000256" key="3">
    <source>
        <dbReference type="ARBA" id="ARBA00023127"/>
    </source>
</evidence>
<dbReference type="SMART" id="SM01332">
    <property type="entry name" value="Cyclin_C"/>
    <property type="match status" value="1"/>
</dbReference>
<dbReference type="Pfam" id="PF02984">
    <property type="entry name" value="Cyclin_C"/>
    <property type="match status" value="1"/>
</dbReference>
<keyword evidence="3 5" id="KW-0195">Cyclin</keyword>
<reference evidence="9 10" key="1">
    <citation type="submission" date="2024-06" db="EMBL/GenBank/DDBJ databases">
        <authorList>
            <person name="Kraege A."/>
            <person name="Thomma B."/>
        </authorList>
    </citation>
    <scope>NUCLEOTIDE SEQUENCE [LARGE SCALE GENOMIC DNA]</scope>
</reference>
<dbReference type="SUPFAM" id="SSF47954">
    <property type="entry name" value="Cyclin-like"/>
    <property type="match status" value="2"/>
</dbReference>
<name>A0ABP1FPC8_9CHLO</name>
<feature type="domain" description="Cyclin-like" evidence="7">
    <location>
        <begin position="140"/>
        <end position="245"/>
    </location>
</feature>
<evidence type="ECO:0000256" key="4">
    <source>
        <dbReference type="ARBA" id="ARBA00023306"/>
    </source>
</evidence>
<keyword evidence="2" id="KW-0132">Cell division</keyword>
<dbReference type="InterPro" id="IPR036915">
    <property type="entry name" value="Cyclin-like_sf"/>
</dbReference>
<protein>
    <submittedName>
        <fullName evidence="9">G3142 protein</fullName>
    </submittedName>
</protein>
<keyword evidence="4" id="KW-0131">Cell cycle</keyword>
<dbReference type="Proteomes" id="UP001497392">
    <property type="component" value="Unassembled WGS sequence"/>
</dbReference>
<feature type="domain" description="Cyclin-like" evidence="7">
    <location>
        <begin position="258"/>
        <end position="355"/>
    </location>
</feature>
<dbReference type="InterPro" id="IPR004367">
    <property type="entry name" value="Cyclin_C-dom"/>
</dbReference>
<evidence type="ECO:0000259" key="7">
    <source>
        <dbReference type="SMART" id="SM00385"/>
    </source>
</evidence>
<dbReference type="Gene3D" id="1.10.472.10">
    <property type="entry name" value="Cyclin-like"/>
    <property type="match status" value="2"/>
</dbReference>
<dbReference type="InterPro" id="IPR006671">
    <property type="entry name" value="Cyclin_N"/>
</dbReference>
<evidence type="ECO:0000256" key="5">
    <source>
        <dbReference type="RuleBase" id="RU000383"/>
    </source>
</evidence>